<geneLocation type="plasmid" evidence="4">
    <name>prb29</name>
</geneLocation>
<dbReference type="AlphaFoldDB" id="A0A2S2C7N8"/>
<sequence length="130" mass="14195">MVMSMTELFLRAADTDRNQIAITLEREVGTGRLTLDEYSDRITAAYRAHARGTGGFDERSAAIGSGTGPGSSRPQDIWADGHWPVRTAGRTVGHIRRFSDSCRNDGDDDTGHGVWMSVCAHWRVADGIDS</sequence>
<name>A0A2S2C7N8_9NOCA</name>
<evidence type="ECO:0000256" key="1">
    <source>
        <dbReference type="SAM" id="MobiDB-lite"/>
    </source>
</evidence>
<dbReference type="KEGG" id="roz:CBI38_35970"/>
<accession>A0A2S2C7N8</accession>
<reference evidence="3 4" key="1">
    <citation type="submission" date="2017-05" db="EMBL/GenBank/DDBJ databases">
        <title>Isolation of Rhodococcus sp. S2-17 biodegrading of BP-3.</title>
        <authorList>
            <person name="Lee Y."/>
            <person name="Kim K.H."/>
            <person name="Chun B.H."/>
            <person name="Jung H.S."/>
            <person name="Jeon C.O."/>
        </authorList>
    </citation>
    <scope>NUCLEOTIDE SEQUENCE [LARGE SCALE GENOMIC DNA]</scope>
    <source>
        <strain evidence="3 4">S2-17</strain>
        <plasmid evidence="4">prb29</plasmid>
    </source>
</reference>
<gene>
    <name evidence="3" type="ORF">CBI38_35970</name>
</gene>
<dbReference type="Proteomes" id="UP000245711">
    <property type="component" value="Plasmid pRB29"/>
</dbReference>
<dbReference type="OrthoDB" id="3534574at2"/>
<keyword evidence="4" id="KW-1185">Reference proteome</keyword>
<dbReference type="InterPro" id="IPR012551">
    <property type="entry name" value="DUF1707_SHOCT-like"/>
</dbReference>
<evidence type="ECO:0000313" key="3">
    <source>
        <dbReference type="EMBL" id="AWK76808.1"/>
    </source>
</evidence>
<protein>
    <recommendedName>
        <fullName evidence="2">DUF1707 domain-containing protein</fullName>
    </recommendedName>
</protein>
<dbReference type="EMBL" id="CP021356">
    <property type="protein sequence ID" value="AWK76808.1"/>
    <property type="molecule type" value="Genomic_DNA"/>
</dbReference>
<feature type="region of interest" description="Disordered" evidence="1">
    <location>
        <begin position="57"/>
        <end position="77"/>
    </location>
</feature>
<feature type="domain" description="DUF1707" evidence="2">
    <location>
        <begin position="10"/>
        <end position="52"/>
    </location>
</feature>
<evidence type="ECO:0000313" key="4">
    <source>
        <dbReference type="Proteomes" id="UP000245711"/>
    </source>
</evidence>
<dbReference type="Pfam" id="PF08044">
    <property type="entry name" value="DUF1707"/>
    <property type="match status" value="1"/>
</dbReference>
<keyword evidence="3" id="KW-0614">Plasmid</keyword>
<organism evidence="3 4">
    <name type="scientific">Rhodococcus oxybenzonivorans</name>
    <dbReference type="NCBI Taxonomy" id="1990687"/>
    <lineage>
        <taxon>Bacteria</taxon>
        <taxon>Bacillati</taxon>
        <taxon>Actinomycetota</taxon>
        <taxon>Actinomycetes</taxon>
        <taxon>Mycobacteriales</taxon>
        <taxon>Nocardiaceae</taxon>
        <taxon>Rhodococcus</taxon>
    </lineage>
</organism>
<evidence type="ECO:0000259" key="2">
    <source>
        <dbReference type="Pfam" id="PF08044"/>
    </source>
</evidence>
<proteinExistence type="predicted"/>